<dbReference type="InterPro" id="IPR019329">
    <property type="entry name" value="NADH_UbQ_OxRdtase_ESSS_su"/>
</dbReference>
<evidence type="ECO:0000313" key="20">
    <source>
        <dbReference type="Proteomes" id="UP000245946"/>
    </source>
</evidence>
<dbReference type="RefSeq" id="XP_025601003.1">
    <property type="nucleotide sequence ID" value="XM_025739820.1"/>
</dbReference>
<sequence>RHASGGGAYNQPSGRLFAEQPLAKGQRREKEDWERMWFWGMWGGMGLATVLLWYKPDTSIKTWAMAEAKERLEKEGGTWKYVPSANSGHPNG</sequence>
<evidence type="ECO:0000256" key="12">
    <source>
        <dbReference type="ARBA" id="ARBA00023128"/>
    </source>
</evidence>
<keyword evidence="5" id="KW-0813">Transport</keyword>
<dbReference type="OrthoDB" id="2147978at2759"/>
<proteinExistence type="inferred from homology"/>
<feature type="non-terminal residue" evidence="19">
    <location>
        <position position="92"/>
    </location>
</feature>
<gene>
    <name evidence="19" type="ORF">FA09DRAFT_282075</name>
</gene>
<evidence type="ECO:0000256" key="18">
    <source>
        <dbReference type="SAM" id="Phobius"/>
    </source>
</evidence>
<dbReference type="AlphaFoldDB" id="A0A316ZI67"/>
<dbReference type="PANTHER" id="PTHR40637:SF1">
    <property type="entry name" value="ESSS SUBUNIT OF NADH:UBIQUINONE OXIDOREDUCTASE (COMPLEX I) PROTEIN"/>
    <property type="match status" value="1"/>
</dbReference>
<keyword evidence="11 18" id="KW-1133">Transmembrane helix</keyword>
<evidence type="ECO:0000256" key="16">
    <source>
        <dbReference type="ARBA" id="ARBA00046528"/>
    </source>
</evidence>
<evidence type="ECO:0000256" key="13">
    <source>
        <dbReference type="ARBA" id="ARBA00023136"/>
    </source>
</evidence>
<keyword evidence="12" id="KW-0496">Mitochondrion</keyword>
<keyword evidence="7 18" id="KW-0812">Transmembrane</keyword>
<comment type="subunit">
    <text evidence="16">Complex I is composed of 45 different subunits. Interacts with BCAP31.</text>
</comment>
<evidence type="ECO:0000256" key="6">
    <source>
        <dbReference type="ARBA" id="ARBA00022660"/>
    </source>
</evidence>
<dbReference type="GO" id="GO:0005743">
    <property type="term" value="C:mitochondrial inner membrane"/>
    <property type="evidence" value="ECO:0007669"/>
    <property type="project" value="UniProtKB-SubCell"/>
</dbReference>
<evidence type="ECO:0000256" key="5">
    <source>
        <dbReference type="ARBA" id="ARBA00022448"/>
    </source>
</evidence>
<evidence type="ECO:0000256" key="10">
    <source>
        <dbReference type="ARBA" id="ARBA00022982"/>
    </source>
</evidence>
<comment type="function">
    <text evidence="1">Accessory subunit of the mitochondrial membrane respiratory chain NADH dehydrogenase (Complex I), that is believed not to be involved in catalysis. Complex I functions in the transfer of electrons from NADH to the respiratory chain. The immediate electron acceptor for the enzyme is believed to be ubiquinone.</text>
</comment>
<evidence type="ECO:0000256" key="4">
    <source>
        <dbReference type="ARBA" id="ARBA00018632"/>
    </source>
</evidence>
<feature type="transmembrane region" description="Helical" evidence="18">
    <location>
        <begin position="36"/>
        <end position="54"/>
    </location>
</feature>
<evidence type="ECO:0000256" key="17">
    <source>
        <dbReference type="SAM" id="MobiDB-lite"/>
    </source>
</evidence>
<dbReference type="EMBL" id="KZ819284">
    <property type="protein sequence ID" value="PWO00725.1"/>
    <property type="molecule type" value="Genomic_DNA"/>
</dbReference>
<reference evidence="19 20" key="1">
    <citation type="journal article" date="2018" name="Mol. Biol. Evol.">
        <title>Broad Genomic Sampling Reveals a Smut Pathogenic Ancestry of the Fungal Clade Ustilaginomycotina.</title>
        <authorList>
            <person name="Kijpornyongpan T."/>
            <person name="Mondo S.J."/>
            <person name="Barry K."/>
            <person name="Sandor L."/>
            <person name="Lee J."/>
            <person name="Lipzen A."/>
            <person name="Pangilinan J."/>
            <person name="LaButti K."/>
            <person name="Hainaut M."/>
            <person name="Henrissat B."/>
            <person name="Grigoriev I.V."/>
            <person name="Spatafora J.W."/>
            <person name="Aime M.C."/>
        </authorList>
    </citation>
    <scope>NUCLEOTIDE SEQUENCE [LARGE SCALE GENOMIC DNA]</scope>
    <source>
        <strain evidence="19 20">MCA 4186</strain>
    </source>
</reference>
<feature type="region of interest" description="Disordered" evidence="17">
    <location>
        <begin position="1"/>
        <end position="29"/>
    </location>
</feature>
<evidence type="ECO:0000256" key="3">
    <source>
        <dbReference type="ARBA" id="ARBA00008915"/>
    </source>
</evidence>
<evidence type="ECO:0000256" key="1">
    <source>
        <dbReference type="ARBA" id="ARBA00003195"/>
    </source>
</evidence>
<evidence type="ECO:0000256" key="2">
    <source>
        <dbReference type="ARBA" id="ARBA00004434"/>
    </source>
</evidence>
<evidence type="ECO:0000256" key="14">
    <source>
        <dbReference type="ARBA" id="ARBA00030753"/>
    </source>
</evidence>
<dbReference type="STRING" id="58919.A0A316ZI67"/>
<keyword evidence="8" id="KW-0999">Mitochondrion inner membrane</keyword>
<evidence type="ECO:0000256" key="11">
    <source>
        <dbReference type="ARBA" id="ARBA00022989"/>
    </source>
</evidence>
<keyword evidence="10" id="KW-0249">Electron transport</keyword>
<keyword evidence="13 18" id="KW-0472">Membrane</keyword>
<keyword evidence="6" id="KW-0679">Respiratory chain</keyword>
<evidence type="ECO:0000256" key="7">
    <source>
        <dbReference type="ARBA" id="ARBA00022692"/>
    </source>
</evidence>
<keyword evidence="9" id="KW-0809">Transit peptide</keyword>
<comment type="similarity">
    <text evidence="3">Belongs to the complex I NDUFB11 subunit family.</text>
</comment>
<evidence type="ECO:0000256" key="15">
    <source>
        <dbReference type="ARBA" id="ARBA00031387"/>
    </source>
</evidence>
<feature type="non-terminal residue" evidence="19">
    <location>
        <position position="1"/>
    </location>
</feature>
<organism evidence="19 20">
    <name type="scientific">Tilletiopsis washingtonensis</name>
    <dbReference type="NCBI Taxonomy" id="58919"/>
    <lineage>
        <taxon>Eukaryota</taxon>
        <taxon>Fungi</taxon>
        <taxon>Dikarya</taxon>
        <taxon>Basidiomycota</taxon>
        <taxon>Ustilaginomycotina</taxon>
        <taxon>Exobasidiomycetes</taxon>
        <taxon>Entylomatales</taxon>
        <taxon>Entylomatales incertae sedis</taxon>
        <taxon>Tilletiopsis</taxon>
    </lineage>
</organism>
<evidence type="ECO:0000313" key="19">
    <source>
        <dbReference type="EMBL" id="PWO00725.1"/>
    </source>
</evidence>
<keyword evidence="20" id="KW-1185">Reference proteome</keyword>
<comment type="subcellular location">
    <subcellularLocation>
        <location evidence="2">Mitochondrion inner membrane</location>
        <topology evidence="2">Single-pass membrane protein</topology>
    </subcellularLocation>
</comment>
<dbReference type="Proteomes" id="UP000245946">
    <property type="component" value="Unassembled WGS sequence"/>
</dbReference>
<evidence type="ECO:0000256" key="8">
    <source>
        <dbReference type="ARBA" id="ARBA00022792"/>
    </source>
</evidence>
<name>A0A316ZI67_9BASI</name>
<dbReference type="Pfam" id="PF10183">
    <property type="entry name" value="ESSS"/>
    <property type="match status" value="1"/>
</dbReference>
<evidence type="ECO:0000256" key="9">
    <source>
        <dbReference type="ARBA" id="ARBA00022946"/>
    </source>
</evidence>
<dbReference type="GeneID" id="37267366"/>
<protein>
    <recommendedName>
        <fullName evidence="4">NADH dehydrogenase [ubiquinone] 1 beta subcomplex subunit 11, mitochondrial</fullName>
    </recommendedName>
    <alternativeName>
        <fullName evidence="15">Complex I-ESSS</fullName>
    </alternativeName>
    <alternativeName>
        <fullName evidence="14">NADH-ubiquinone oxidoreductase ESSS subunit</fullName>
    </alternativeName>
</protein>
<accession>A0A316ZI67</accession>
<dbReference type="PANTHER" id="PTHR40637">
    <property type="entry name" value="ESSS SUBUNIT OF NADH:UBIQUINONE OXIDOREDUCTASE (COMPLEX I) PROTEIN"/>
    <property type="match status" value="1"/>
</dbReference>